<dbReference type="HOGENOM" id="CLU_2454224_0_0_1"/>
<organism evidence="1 2">
    <name type="scientific">Amanita muscaria (strain Koide BX008)</name>
    <dbReference type="NCBI Taxonomy" id="946122"/>
    <lineage>
        <taxon>Eukaryota</taxon>
        <taxon>Fungi</taxon>
        <taxon>Dikarya</taxon>
        <taxon>Basidiomycota</taxon>
        <taxon>Agaricomycotina</taxon>
        <taxon>Agaricomycetes</taxon>
        <taxon>Agaricomycetidae</taxon>
        <taxon>Agaricales</taxon>
        <taxon>Pluteineae</taxon>
        <taxon>Amanitaceae</taxon>
        <taxon>Amanita</taxon>
    </lineage>
</organism>
<dbReference type="OrthoDB" id="842664at2759"/>
<protein>
    <submittedName>
        <fullName evidence="1">Uncharacterized protein</fullName>
    </submittedName>
</protein>
<gene>
    <name evidence="1" type="ORF">M378DRAFT_154634</name>
</gene>
<evidence type="ECO:0000313" key="1">
    <source>
        <dbReference type="EMBL" id="KIL71159.1"/>
    </source>
</evidence>
<name>A0A0C2TV15_AMAMK</name>
<proteinExistence type="predicted"/>
<dbReference type="InParanoid" id="A0A0C2TV15"/>
<dbReference type="EMBL" id="KN818222">
    <property type="protein sequence ID" value="KIL71159.1"/>
    <property type="molecule type" value="Genomic_DNA"/>
</dbReference>
<sequence>MDKCLEPPSFQLPLSHAAQRTHEPSESELFCARKIAFQRSILRISRLPLDVSEKFLDNIVSYICARVVADFYRSTAAVEGYRGVGKVEE</sequence>
<dbReference type="AlphaFoldDB" id="A0A0C2TV15"/>
<evidence type="ECO:0000313" key="2">
    <source>
        <dbReference type="Proteomes" id="UP000054549"/>
    </source>
</evidence>
<keyword evidence="2" id="KW-1185">Reference proteome</keyword>
<accession>A0A0C2TV15</accession>
<reference evidence="1 2" key="1">
    <citation type="submission" date="2014-04" db="EMBL/GenBank/DDBJ databases">
        <title>Evolutionary Origins and Diversification of the Mycorrhizal Mutualists.</title>
        <authorList>
            <consortium name="DOE Joint Genome Institute"/>
            <consortium name="Mycorrhizal Genomics Consortium"/>
            <person name="Kohler A."/>
            <person name="Kuo A."/>
            <person name="Nagy L.G."/>
            <person name="Floudas D."/>
            <person name="Copeland A."/>
            <person name="Barry K.W."/>
            <person name="Cichocki N."/>
            <person name="Veneault-Fourrey C."/>
            <person name="LaButti K."/>
            <person name="Lindquist E.A."/>
            <person name="Lipzen A."/>
            <person name="Lundell T."/>
            <person name="Morin E."/>
            <person name="Murat C."/>
            <person name="Riley R."/>
            <person name="Ohm R."/>
            <person name="Sun H."/>
            <person name="Tunlid A."/>
            <person name="Henrissat B."/>
            <person name="Grigoriev I.V."/>
            <person name="Hibbett D.S."/>
            <person name="Martin F."/>
        </authorList>
    </citation>
    <scope>NUCLEOTIDE SEQUENCE [LARGE SCALE GENOMIC DNA]</scope>
    <source>
        <strain evidence="1 2">Koide BX008</strain>
    </source>
</reference>
<dbReference type="Proteomes" id="UP000054549">
    <property type="component" value="Unassembled WGS sequence"/>
</dbReference>